<dbReference type="EMBL" id="CAJVPL010000534">
    <property type="protein sequence ID" value="CAG8507087.1"/>
    <property type="molecule type" value="Genomic_DNA"/>
</dbReference>
<protein>
    <submittedName>
        <fullName evidence="1">7575_t:CDS:1</fullName>
    </submittedName>
</protein>
<dbReference type="AlphaFoldDB" id="A0A9N8ZUB3"/>
<comment type="caution">
    <text evidence="1">The sequence shown here is derived from an EMBL/GenBank/DDBJ whole genome shotgun (WGS) entry which is preliminary data.</text>
</comment>
<name>A0A9N8ZUB3_9GLOM</name>
<gene>
    <name evidence="1" type="ORF">AGERDE_LOCUS4547</name>
</gene>
<evidence type="ECO:0000313" key="1">
    <source>
        <dbReference type="EMBL" id="CAG8507087.1"/>
    </source>
</evidence>
<accession>A0A9N8ZUB3</accession>
<organism evidence="1 2">
    <name type="scientific">Ambispora gerdemannii</name>
    <dbReference type="NCBI Taxonomy" id="144530"/>
    <lineage>
        <taxon>Eukaryota</taxon>
        <taxon>Fungi</taxon>
        <taxon>Fungi incertae sedis</taxon>
        <taxon>Mucoromycota</taxon>
        <taxon>Glomeromycotina</taxon>
        <taxon>Glomeromycetes</taxon>
        <taxon>Archaeosporales</taxon>
        <taxon>Ambisporaceae</taxon>
        <taxon>Ambispora</taxon>
    </lineage>
</organism>
<proteinExistence type="predicted"/>
<keyword evidence="2" id="KW-1185">Reference proteome</keyword>
<dbReference type="Proteomes" id="UP000789831">
    <property type="component" value="Unassembled WGS sequence"/>
</dbReference>
<feature type="non-terminal residue" evidence="1">
    <location>
        <position position="1"/>
    </location>
</feature>
<evidence type="ECO:0000313" key="2">
    <source>
        <dbReference type="Proteomes" id="UP000789831"/>
    </source>
</evidence>
<dbReference type="OrthoDB" id="2373850at2759"/>
<reference evidence="1" key="1">
    <citation type="submission" date="2021-06" db="EMBL/GenBank/DDBJ databases">
        <authorList>
            <person name="Kallberg Y."/>
            <person name="Tangrot J."/>
            <person name="Rosling A."/>
        </authorList>
    </citation>
    <scope>NUCLEOTIDE SEQUENCE</scope>
    <source>
        <strain evidence="1">MT106</strain>
    </source>
</reference>
<sequence>TAELGLITGKRNQFYGSLKSYQSLTKLKSICIEATDVNEGLEYLPESLVKETKGGGKYSSIECSPNDTNARCSQIQDQLRPFNYDLEA</sequence>